<name>A0AAV7KAA1_9METZ</name>
<dbReference type="AlphaFoldDB" id="A0AAV7KAA1"/>
<evidence type="ECO:0000313" key="2">
    <source>
        <dbReference type="Proteomes" id="UP001165289"/>
    </source>
</evidence>
<dbReference type="EMBL" id="JAKMXF010000110">
    <property type="protein sequence ID" value="KAI6658064.1"/>
    <property type="molecule type" value="Genomic_DNA"/>
</dbReference>
<protein>
    <recommendedName>
        <fullName evidence="3">E3 ubiquitin-protein ligase</fullName>
    </recommendedName>
</protein>
<reference evidence="1 2" key="1">
    <citation type="journal article" date="2023" name="BMC Biol.">
        <title>The compact genome of the sponge Oopsacas minuta (Hexactinellida) is lacking key metazoan core genes.</title>
        <authorList>
            <person name="Santini S."/>
            <person name="Schenkelaars Q."/>
            <person name="Jourda C."/>
            <person name="Duchesne M."/>
            <person name="Belahbib H."/>
            <person name="Rocher C."/>
            <person name="Selva M."/>
            <person name="Riesgo A."/>
            <person name="Vervoort M."/>
            <person name="Leys S.P."/>
            <person name="Kodjabachian L."/>
            <person name="Le Bivic A."/>
            <person name="Borchiellini C."/>
            <person name="Claverie J.M."/>
            <person name="Renard E."/>
        </authorList>
    </citation>
    <scope>NUCLEOTIDE SEQUENCE [LARGE SCALE GENOMIC DNA]</scope>
    <source>
        <strain evidence="1">SPO-2</strain>
    </source>
</reference>
<dbReference type="InterPro" id="IPR013083">
    <property type="entry name" value="Znf_RING/FYVE/PHD"/>
</dbReference>
<dbReference type="Gene3D" id="3.30.40.10">
    <property type="entry name" value="Zinc/RING finger domain, C3HC4 (zinc finger)"/>
    <property type="match status" value="1"/>
</dbReference>
<keyword evidence="2" id="KW-1185">Reference proteome</keyword>
<sequence>MATNQQSSASAAPIEESICVTVETRGTRKSVRGYKKDMLHKLPSRVELVTCPVCQGILREALVLEGKTTCRNCCENEELAVPSVVMRESIEKFSWNCPFSKSGCDWTGGLGNLEIHIAECEFSAKCPYAKFGCSFQSANTNEMTDHKIESKAQHFEMKLAHLENENLALKEIQNYLKCQISAIVFIPNISKFVESLKMCFQGAEWRLKGHQITGSKGEMVGPDFYIKGYHLQLVGWVKDNLVLFRVRRISGEFDSCISPGILKYSSIDQLGKEKTINNTHNLRLDIDAETESIYQSKCTDSVNRFYFHIELC</sequence>
<proteinExistence type="predicted"/>
<dbReference type="SUPFAM" id="SSF49599">
    <property type="entry name" value="TRAF domain-like"/>
    <property type="match status" value="1"/>
</dbReference>
<organism evidence="1 2">
    <name type="scientific">Oopsacas minuta</name>
    <dbReference type="NCBI Taxonomy" id="111878"/>
    <lineage>
        <taxon>Eukaryota</taxon>
        <taxon>Metazoa</taxon>
        <taxon>Porifera</taxon>
        <taxon>Hexactinellida</taxon>
        <taxon>Hexasterophora</taxon>
        <taxon>Lyssacinosida</taxon>
        <taxon>Leucopsacidae</taxon>
        <taxon>Oopsacas</taxon>
    </lineage>
</organism>
<evidence type="ECO:0008006" key="3">
    <source>
        <dbReference type="Google" id="ProtNLM"/>
    </source>
</evidence>
<evidence type="ECO:0000313" key="1">
    <source>
        <dbReference type="EMBL" id="KAI6658064.1"/>
    </source>
</evidence>
<accession>A0AAV7KAA1</accession>
<dbReference type="Proteomes" id="UP001165289">
    <property type="component" value="Unassembled WGS sequence"/>
</dbReference>
<gene>
    <name evidence="1" type="ORF">LOD99_15777</name>
</gene>
<comment type="caution">
    <text evidence="1">The sequence shown here is derived from an EMBL/GenBank/DDBJ whole genome shotgun (WGS) entry which is preliminary data.</text>
</comment>